<accession>A0A0K8RJJ2</accession>
<dbReference type="GO" id="GO:0004812">
    <property type="term" value="F:aminoacyl-tRNA ligase activity"/>
    <property type="evidence" value="ECO:0007669"/>
    <property type="project" value="UniProtKB-KW"/>
</dbReference>
<dbReference type="EMBL" id="GADI01002750">
    <property type="protein sequence ID" value="JAA71058.1"/>
    <property type="molecule type" value="mRNA"/>
</dbReference>
<keyword evidence="1" id="KW-0030">Aminoacyl-tRNA synthetase</keyword>
<name>A0A0K8RJJ2_IXORI</name>
<protein>
    <submittedName>
        <fullName evidence="1">Putative histidyl-trna synthetase</fullName>
    </submittedName>
</protein>
<reference evidence="1" key="1">
    <citation type="submission" date="2012-12" db="EMBL/GenBank/DDBJ databases">
        <title>Identification and characterization of a phenylalanine ammonia-lyase gene family in Isatis indigotica Fort.</title>
        <authorList>
            <person name="Liu Q."/>
            <person name="Chen J."/>
            <person name="Zhou X."/>
            <person name="Di P."/>
            <person name="Xiao Y."/>
            <person name="Xuan H."/>
            <person name="Zhang L."/>
            <person name="Chen W."/>
        </authorList>
    </citation>
    <scope>NUCLEOTIDE SEQUENCE</scope>
    <source>
        <tissue evidence="1">Salivary gland</tissue>
    </source>
</reference>
<evidence type="ECO:0000313" key="1">
    <source>
        <dbReference type="EMBL" id="JAA71058.1"/>
    </source>
</evidence>
<organism evidence="1">
    <name type="scientific">Ixodes ricinus</name>
    <name type="common">Common tick</name>
    <name type="synonym">Acarus ricinus</name>
    <dbReference type="NCBI Taxonomy" id="34613"/>
    <lineage>
        <taxon>Eukaryota</taxon>
        <taxon>Metazoa</taxon>
        <taxon>Ecdysozoa</taxon>
        <taxon>Arthropoda</taxon>
        <taxon>Chelicerata</taxon>
        <taxon>Arachnida</taxon>
        <taxon>Acari</taxon>
        <taxon>Parasitiformes</taxon>
        <taxon>Ixodida</taxon>
        <taxon>Ixodoidea</taxon>
        <taxon>Ixodidae</taxon>
        <taxon>Ixodinae</taxon>
        <taxon>Ixodes</taxon>
    </lineage>
</organism>
<sequence length="109" mass="12139">MINFEHCSGSQQIKNFLRHYLFCFVCLGYNKNLIYLESVCQERIVNIPSLSLSVLSFGAFSALSLRTTSPCCLINSATFSLATVAIVSVEHMRLAAETCKLACLACRHR</sequence>
<proteinExistence type="evidence at transcript level"/>
<dbReference type="AlphaFoldDB" id="A0A0K8RJJ2"/>
<keyword evidence="1" id="KW-0436">Ligase</keyword>